<name>A0A0H3K5G0_SYNP6</name>
<gene>
    <name evidence="1" type="ordered locus">syc2322_d</name>
</gene>
<organism evidence="1 2">
    <name type="scientific">Synechococcus sp. (strain ATCC 27144 / PCC 6301 / SAUG 1402/1)</name>
    <name type="common">Anacystis nidulans</name>
    <dbReference type="NCBI Taxonomy" id="269084"/>
    <lineage>
        <taxon>Bacteria</taxon>
        <taxon>Bacillati</taxon>
        <taxon>Cyanobacteriota</taxon>
        <taxon>Cyanophyceae</taxon>
        <taxon>Synechococcales</taxon>
        <taxon>Synechococcaceae</taxon>
        <taxon>Synechococcus</taxon>
    </lineage>
</organism>
<reference evidence="1 2" key="1">
    <citation type="journal article" date="2007" name="Photosyn. Res.">
        <title>Complete nucleotide sequence of the freshwater unicellular cyanobacterium Synechococcus elongatus PCC 6301 chromosome: gene content and organization.</title>
        <authorList>
            <person name="Sugita C."/>
            <person name="Ogata K."/>
            <person name="Shikata M."/>
            <person name="Jikuya H."/>
            <person name="Takano J."/>
            <person name="Furumichi M."/>
            <person name="Kanehisa M."/>
            <person name="Omata T."/>
            <person name="Sugiura M."/>
            <person name="Sugita M."/>
        </authorList>
    </citation>
    <scope>NUCLEOTIDE SEQUENCE [LARGE SCALE GENOMIC DNA]</scope>
    <source>
        <strain evidence="2">ATCC 27144 / PCC 6301 / SAUG 1402/1</strain>
    </source>
</reference>
<dbReference type="Proteomes" id="UP000001175">
    <property type="component" value="Chromosome"/>
</dbReference>
<evidence type="ECO:0000313" key="2">
    <source>
        <dbReference type="Proteomes" id="UP000001175"/>
    </source>
</evidence>
<accession>A0A0H3K5G0</accession>
<proteinExistence type="predicted"/>
<sequence length="108" mass="12044">MNSSVRSVVQMRSPLLFVWGLVLAIQPSMTAETLPDLPEEVLRQEIITEARSPLDGRPLTPAEYAILQQRLQTDPDPVRGLNPQVWELAFLLGVLKAAKSLFPFLPLP</sequence>
<dbReference type="AlphaFoldDB" id="A0A0H3K5G0"/>
<evidence type="ECO:0008006" key="3">
    <source>
        <dbReference type="Google" id="ProtNLM"/>
    </source>
</evidence>
<evidence type="ECO:0000313" key="1">
    <source>
        <dbReference type="EMBL" id="BAD80512.1"/>
    </source>
</evidence>
<protein>
    <recommendedName>
        <fullName evidence="3">Glutathione S-transferase</fullName>
    </recommendedName>
</protein>
<dbReference type="EMBL" id="AP008231">
    <property type="protein sequence ID" value="BAD80512.1"/>
    <property type="molecule type" value="Genomic_DNA"/>
</dbReference>
<dbReference type="KEGG" id="syc:syc2322_d"/>